<dbReference type="Proteomes" id="UP000800041">
    <property type="component" value="Unassembled WGS sequence"/>
</dbReference>
<dbReference type="Pfam" id="PF13632">
    <property type="entry name" value="Glyco_trans_2_3"/>
    <property type="match status" value="1"/>
</dbReference>
<keyword evidence="3" id="KW-0808">Transferase</keyword>
<feature type="domain" description="Glycosyltransferase 2-like" evidence="2">
    <location>
        <begin position="223"/>
        <end position="416"/>
    </location>
</feature>
<dbReference type="InterPro" id="IPR001173">
    <property type="entry name" value="Glyco_trans_2-like"/>
</dbReference>
<feature type="transmembrane region" description="Helical" evidence="1">
    <location>
        <begin position="378"/>
        <end position="398"/>
    </location>
</feature>
<evidence type="ECO:0000256" key="1">
    <source>
        <dbReference type="SAM" id="Phobius"/>
    </source>
</evidence>
<proteinExistence type="predicted"/>
<feature type="transmembrane region" description="Helical" evidence="1">
    <location>
        <begin position="32"/>
        <end position="51"/>
    </location>
</feature>
<dbReference type="SUPFAM" id="SSF53448">
    <property type="entry name" value="Nucleotide-diphospho-sugar transferases"/>
    <property type="match status" value="1"/>
</dbReference>
<dbReference type="EMBL" id="ML977169">
    <property type="protein sequence ID" value="KAF1984249.1"/>
    <property type="molecule type" value="Genomic_DNA"/>
</dbReference>
<reference evidence="3" key="1">
    <citation type="journal article" date="2020" name="Stud. Mycol.">
        <title>101 Dothideomycetes genomes: a test case for predicting lifestyles and emergence of pathogens.</title>
        <authorList>
            <person name="Haridas S."/>
            <person name="Albert R."/>
            <person name="Binder M."/>
            <person name="Bloem J."/>
            <person name="Labutti K."/>
            <person name="Salamov A."/>
            <person name="Andreopoulos B."/>
            <person name="Baker S."/>
            <person name="Barry K."/>
            <person name="Bills G."/>
            <person name="Bluhm B."/>
            <person name="Cannon C."/>
            <person name="Castanera R."/>
            <person name="Culley D."/>
            <person name="Daum C."/>
            <person name="Ezra D."/>
            <person name="Gonzalez J."/>
            <person name="Henrissat B."/>
            <person name="Kuo A."/>
            <person name="Liang C."/>
            <person name="Lipzen A."/>
            <person name="Lutzoni F."/>
            <person name="Magnuson J."/>
            <person name="Mondo S."/>
            <person name="Nolan M."/>
            <person name="Ohm R."/>
            <person name="Pangilinan J."/>
            <person name="Park H.-J."/>
            <person name="Ramirez L."/>
            <person name="Alfaro M."/>
            <person name="Sun H."/>
            <person name="Tritt A."/>
            <person name="Yoshinaga Y."/>
            <person name="Zwiers L.-H."/>
            <person name="Turgeon B."/>
            <person name="Goodwin S."/>
            <person name="Spatafora J."/>
            <person name="Crous P."/>
            <person name="Grigoriev I."/>
        </authorList>
    </citation>
    <scope>NUCLEOTIDE SEQUENCE</scope>
    <source>
        <strain evidence="3">CBS 113979</strain>
    </source>
</reference>
<sequence>MPPAFPAAPSKSPERIKFEEERTKRLMRIWQYNYIFSPIGLVVCFLILYPLTSTYLLINTRIDATVWWTPDTLLCVLIGGVGQLACVVPFGTAIALCWPIRPWAYREKKVVRPLGTLYVALVTRGENVQTIINTISRWPALTKLFPPTTTSDPNDTNKAKTRNIQFTIILDSTPTATTLLPHLPPFVRVITVPSSFTPPNGGKYKARALEYARREFGLGESDWVLHLDEETEIDAFGLRACVEFAEGSGRDVGMGTLFYNTRSHWHNPFYTTAELTRVIGDFGGFRLPLALYNRPYSGWLHGSFILVRGAVENAVTWDTECLAEDFWFGLQAARLSYTFGWIEALAREQPPRTLPDLFRQRVRWFSGIWSCNSSLTRLSYILTIFYLMGVLHTLYVILLRETPLVLPRWMLLWAVAAASEGVWAAAFCSVSQDFDEGGVGAWAVLGHVGCAVLGVPCYRLFECGVLGWAVLRPPRGFYVVKKV</sequence>
<gene>
    <name evidence="3" type="ORF">K402DRAFT_455998</name>
</gene>
<feature type="transmembrane region" description="Helical" evidence="1">
    <location>
        <begin position="442"/>
        <end position="461"/>
    </location>
</feature>
<dbReference type="OrthoDB" id="5819582at2759"/>
<dbReference type="PANTHER" id="PTHR16779:SF1">
    <property type="entry name" value="BETA-1,4-MANNOSYLTRANSFERASE EGH"/>
    <property type="match status" value="1"/>
</dbReference>
<keyword evidence="1" id="KW-1133">Transmembrane helix</keyword>
<evidence type="ECO:0000313" key="3">
    <source>
        <dbReference type="EMBL" id="KAF1984249.1"/>
    </source>
</evidence>
<feature type="transmembrane region" description="Helical" evidence="1">
    <location>
        <begin position="71"/>
        <end position="98"/>
    </location>
</feature>
<keyword evidence="4" id="KW-1185">Reference proteome</keyword>
<dbReference type="GO" id="GO:0019187">
    <property type="term" value="F:beta-1,4-mannosyltransferase activity"/>
    <property type="evidence" value="ECO:0007669"/>
    <property type="project" value="InterPro"/>
</dbReference>
<feature type="transmembrane region" description="Helical" evidence="1">
    <location>
        <begin position="410"/>
        <end position="430"/>
    </location>
</feature>
<organism evidence="3 4">
    <name type="scientific">Aulographum hederae CBS 113979</name>
    <dbReference type="NCBI Taxonomy" id="1176131"/>
    <lineage>
        <taxon>Eukaryota</taxon>
        <taxon>Fungi</taxon>
        <taxon>Dikarya</taxon>
        <taxon>Ascomycota</taxon>
        <taxon>Pezizomycotina</taxon>
        <taxon>Dothideomycetes</taxon>
        <taxon>Pleosporomycetidae</taxon>
        <taxon>Aulographales</taxon>
        <taxon>Aulographaceae</taxon>
    </lineage>
</organism>
<dbReference type="PANTHER" id="PTHR16779">
    <property type="entry name" value="BETA-1,4-MANNOSYLTRANSFERASE EGH"/>
    <property type="match status" value="1"/>
</dbReference>
<keyword evidence="1" id="KW-0812">Transmembrane</keyword>
<name>A0A6G1GU15_9PEZI</name>
<evidence type="ECO:0000259" key="2">
    <source>
        <dbReference type="Pfam" id="PF13632"/>
    </source>
</evidence>
<dbReference type="InterPro" id="IPR029044">
    <property type="entry name" value="Nucleotide-diphossugar_trans"/>
</dbReference>
<dbReference type="AlphaFoldDB" id="A0A6G1GU15"/>
<dbReference type="InterPro" id="IPR027389">
    <property type="entry name" value="B_mannosylTrfase_Bre-3/Egh"/>
</dbReference>
<dbReference type="GO" id="GO:0005737">
    <property type="term" value="C:cytoplasm"/>
    <property type="evidence" value="ECO:0007669"/>
    <property type="project" value="TreeGrafter"/>
</dbReference>
<keyword evidence="1" id="KW-0472">Membrane</keyword>
<protein>
    <submittedName>
        <fullName evidence="3">Glycosyltransferase family 2 protein</fullName>
    </submittedName>
</protein>
<evidence type="ECO:0000313" key="4">
    <source>
        <dbReference type="Proteomes" id="UP000800041"/>
    </source>
</evidence>
<accession>A0A6G1GU15</accession>